<accession>A0A221NTR9</accession>
<reference evidence="1 2" key="1">
    <citation type="submission" date="2017-07" db="EMBL/GenBank/DDBJ databases">
        <title>Genome sequence of Streptomyces pluripotens MUSC 137T.</title>
        <authorList>
            <person name="Ser H.-L."/>
            <person name="Lee L.-H."/>
        </authorList>
    </citation>
    <scope>NUCLEOTIDE SEQUENCE [LARGE SCALE GENOMIC DNA]</scope>
    <source>
        <strain evidence="1 2">MUSC 137</strain>
    </source>
</reference>
<dbReference type="EMBL" id="CP022433">
    <property type="protein sequence ID" value="ASN23188.1"/>
    <property type="molecule type" value="Genomic_DNA"/>
</dbReference>
<name>A0A221NTR9_9ACTN</name>
<organism evidence="1 2">
    <name type="scientific">Streptomyces pluripotens</name>
    <dbReference type="NCBI Taxonomy" id="1355015"/>
    <lineage>
        <taxon>Bacteria</taxon>
        <taxon>Bacillati</taxon>
        <taxon>Actinomycetota</taxon>
        <taxon>Actinomycetes</taxon>
        <taxon>Kitasatosporales</taxon>
        <taxon>Streptomycetaceae</taxon>
        <taxon>Streptomyces</taxon>
    </lineage>
</organism>
<gene>
    <name evidence="1" type="ORF">LK07_03130</name>
</gene>
<keyword evidence="2" id="KW-1185">Reference proteome</keyword>
<sequence>MSSGSSGFHAAVPGPLCDRCATDAWSGVGEPSQISPDSSSVGVVSDAATAFAMRVSSPIWCIGTLARSTLVHEVAPGFRTATKEYGQPGMNGDADCARP</sequence>
<dbReference type="KEGG" id="splu:LK06_002050"/>
<evidence type="ECO:0000313" key="1">
    <source>
        <dbReference type="EMBL" id="ASN23188.1"/>
    </source>
</evidence>
<dbReference type="Proteomes" id="UP000031501">
    <property type="component" value="Chromosome"/>
</dbReference>
<protein>
    <submittedName>
        <fullName evidence="1">Uncharacterized protein</fullName>
    </submittedName>
</protein>
<dbReference type="RefSeq" id="WP_039653869.1">
    <property type="nucleotide sequence ID" value="NZ_CP021080.1"/>
</dbReference>
<dbReference type="AlphaFoldDB" id="A0A221NTR9"/>
<proteinExistence type="predicted"/>
<evidence type="ECO:0000313" key="2">
    <source>
        <dbReference type="Proteomes" id="UP000031501"/>
    </source>
</evidence>